<dbReference type="InterPro" id="IPR017871">
    <property type="entry name" value="ABC_transporter-like_CS"/>
</dbReference>
<dbReference type="CDD" id="cd03257">
    <property type="entry name" value="ABC_NikE_OppD_transporters"/>
    <property type="match status" value="1"/>
</dbReference>
<evidence type="ECO:0000256" key="1">
    <source>
        <dbReference type="ARBA" id="ARBA00004417"/>
    </source>
</evidence>
<dbReference type="PANTHER" id="PTHR43776:SF7">
    <property type="entry name" value="D,D-DIPEPTIDE TRANSPORT ATP-BINDING PROTEIN DDPF-RELATED"/>
    <property type="match status" value="1"/>
</dbReference>
<dbReference type="SUPFAM" id="SSF52540">
    <property type="entry name" value="P-loop containing nucleoside triphosphate hydrolases"/>
    <property type="match status" value="1"/>
</dbReference>
<evidence type="ECO:0000259" key="7">
    <source>
        <dbReference type="PROSITE" id="PS50893"/>
    </source>
</evidence>
<comment type="subcellular location">
    <subcellularLocation>
        <location evidence="1">Cell inner membrane</location>
        <topology evidence="1">Peripheral membrane protein</topology>
    </subcellularLocation>
</comment>
<dbReference type="InterPro" id="IPR003593">
    <property type="entry name" value="AAA+_ATPase"/>
</dbReference>
<dbReference type="InterPro" id="IPR003439">
    <property type="entry name" value="ABC_transporter-like_ATP-bd"/>
</dbReference>
<dbReference type="Pfam" id="PF08352">
    <property type="entry name" value="oligo_HPY"/>
    <property type="match status" value="1"/>
</dbReference>
<comment type="similarity">
    <text evidence="2">Belongs to the ABC transporter superfamily.</text>
</comment>
<keyword evidence="4" id="KW-0547">Nucleotide-binding</keyword>
<keyword evidence="9" id="KW-1185">Reference proteome</keyword>
<dbReference type="PANTHER" id="PTHR43776">
    <property type="entry name" value="TRANSPORT ATP-BINDING PROTEIN"/>
    <property type="match status" value="1"/>
</dbReference>
<evidence type="ECO:0000256" key="4">
    <source>
        <dbReference type="ARBA" id="ARBA00022741"/>
    </source>
</evidence>
<keyword evidence="5 8" id="KW-0067">ATP-binding</keyword>
<feature type="domain" description="ABC transporter" evidence="7">
    <location>
        <begin position="8"/>
        <end position="252"/>
    </location>
</feature>
<evidence type="ECO:0000256" key="3">
    <source>
        <dbReference type="ARBA" id="ARBA00022448"/>
    </source>
</evidence>
<dbReference type="Pfam" id="PF00005">
    <property type="entry name" value="ABC_tran"/>
    <property type="match status" value="1"/>
</dbReference>
<dbReference type="EMBL" id="JASNJE010000037">
    <property type="protein sequence ID" value="MDK3075439.1"/>
    <property type="molecule type" value="Genomic_DNA"/>
</dbReference>
<dbReference type="SMART" id="SM00382">
    <property type="entry name" value="AAA"/>
    <property type="match status" value="1"/>
</dbReference>
<dbReference type="InterPro" id="IPR027417">
    <property type="entry name" value="P-loop_NTPase"/>
</dbReference>
<evidence type="ECO:0000256" key="2">
    <source>
        <dbReference type="ARBA" id="ARBA00005417"/>
    </source>
</evidence>
<dbReference type="InterPro" id="IPR013563">
    <property type="entry name" value="Oligopep_ABC_C"/>
</dbReference>
<feature type="region of interest" description="Disordered" evidence="6">
    <location>
        <begin position="258"/>
        <end position="277"/>
    </location>
</feature>
<proteinExistence type="inferred from homology"/>
<comment type="caution">
    <text evidence="8">The sequence shown here is derived from an EMBL/GenBank/DDBJ whole genome shotgun (WGS) entry which is preliminary data.</text>
</comment>
<dbReference type="NCBIfam" id="TIGR01727">
    <property type="entry name" value="oligo_HPY"/>
    <property type="match status" value="1"/>
</dbReference>
<dbReference type="InterPro" id="IPR050319">
    <property type="entry name" value="ABC_transp_ATP-bind"/>
</dbReference>
<evidence type="ECO:0000256" key="6">
    <source>
        <dbReference type="SAM" id="MobiDB-lite"/>
    </source>
</evidence>
<dbReference type="PROSITE" id="PS00211">
    <property type="entry name" value="ABC_TRANSPORTER_1"/>
    <property type="match status" value="1"/>
</dbReference>
<dbReference type="RefSeq" id="WP_284487364.1">
    <property type="nucleotide sequence ID" value="NZ_JASNJE010000037.1"/>
</dbReference>
<evidence type="ECO:0000313" key="9">
    <source>
        <dbReference type="Proteomes" id="UP001227126"/>
    </source>
</evidence>
<dbReference type="Gene3D" id="3.40.50.300">
    <property type="entry name" value="P-loop containing nucleotide triphosphate hydrolases"/>
    <property type="match status" value="1"/>
</dbReference>
<name>A0ABT7FJW1_9RHOB</name>
<keyword evidence="3" id="KW-0813">Transport</keyword>
<dbReference type="PROSITE" id="PS50893">
    <property type="entry name" value="ABC_TRANSPORTER_2"/>
    <property type="match status" value="1"/>
</dbReference>
<dbReference type="GO" id="GO:0005524">
    <property type="term" value="F:ATP binding"/>
    <property type="evidence" value="ECO:0007669"/>
    <property type="project" value="UniProtKB-KW"/>
</dbReference>
<evidence type="ECO:0000313" key="8">
    <source>
        <dbReference type="EMBL" id="MDK3075439.1"/>
    </source>
</evidence>
<protein>
    <submittedName>
        <fullName evidence="8">ATP-binding cassette domain-containing protein</fullName>
    </submittedName>
</protein>
<sequence>MTTAPNVLEVTDLKVHFPLPHGKVVHAVDGLSFSLPAGVALGLVGESGSGKTTAALACARLNDITAGSVRLEGRDITALKGAELKAARRDVQVVFQDPYASLNPRERAAAIVRRPMDLLGVGTRAERDARVDELFALVGLRPDQKDLFPHQFSGGQRQRIGVARALATHPKLLVCDEPVSALDVAIQAQILNLLARLKRDLGLSYLFISHDLAVVQHLCDHIAVMYLGQIVETGSRRDLFSRPRHPYTHALISAVPTAENTGGESTRIRLQGDPPSPINPPNGCRFAGRCAHAQDRCRQSNPPLRDTGRGHAVACHRADDPEVLAAGAALVHGTLSG</sequence>
<accession>A0ABT7FJW1</accession>
<reference evidence="8 9" key="1">
    <citation type="submission" date="2023-05" db="EMBL/GenBank/DDBJ databases">
        <title>Sedimentitalea sp. nov. JM2-8.</title>
        <authorList>
            <person name="Huang J."/>
        </authorList>
    </citation>
    <scope>NUCLEOTIDE SEQUENCE [LARGE SCALE GENOMIC DNA]</scope>
    <source>
        <strain evidence="8 9">JM2-8</strain>
    </source>
</reference>
<dbReference type="Proteomes" id="UP001227126">
    <property type="component" value="Unassembled WGS sequence"/>
</dbReference>
<gene>
    <name evidence="8" type="ORF">QO034_20380</name>
</gene>
<evidence type="ECO:0000256" key="5">
    <source>
        <dbReference type="ARBA" id="ARBA00022840"/>
    </source>
</evidence>
<organism evidence="8 9">
    <name type="scientific">Sedimentitalea xiamensis</name>
    <dbReference type="NCBI Taxonomy" id="3050037"/>
    <lineage>
        <taxon>Bacteria</taxon>
        <taxon>Pseudomonadati</taxon>
        <taxon>Pseudomonadota</taxon>
        <taxon>Alphaproteobacteria</taxon>
        <taxon>Rhodobacterales</taxon>
        <taxon>Paracoccaceae</taxon>
        <taxon>Sedimentitalea</taxon>
    </lineage>
</organism>